<dbReference type="AlphaFoldDB" id="A0A5S9Q068"/>
<sequence>MQLDQIILFGRDLDQYRRMFNLSDADLQCNIVSVADGPATFNREMAKQGRTNVVSADPIYGKSLEDIKTQFQSTFDDFRRQIIEQGDTWNWDLFDGPKEFADKGEAVFNDFLEDFDQRGHLDCYTHASLPDLPFQRKEFNLALCSHLLFAYTHLLSLDFHIRSLRELLRVAEEVRVFPLNDLSFERSEFVDPVVDTLRKEGYKVELEQSDYFDVIEKNFFLRITH</sequence>
<evidence type="ECO:0000313" key="1">
    <source>
        <dbReference type="EMBL" id="CAA0110715.1"/>
    </source>
</evidence>
<gene>
    <name evidence="1" type="ORF">DPBNPPHM_01407</name>
</gene>
<reference evidence="1 2" key="1">
    <citation type="submission" date="2019-11" db="EMBL/GenBank/DDBJ databases">
        <authorList>
            <person name="Holert J."/>
        </authorList>
    </citation>
    <scope>NUCLEOTIDE SEQUENCE [LARGE SCALE GENOMIC DNA]</scope>
    <source>
        <strain evidence="1">BC5_2</strain>
    </source>
</reference>
<name>A0A5S9Q068_9GAMM</name>
<proteinExistence type="predicted"/>
<accession>A0A5S9Q068</accession>
<dbReference type="Proteomes" id="UP000434580">
    <property type="component" value="Unassembled WGS sequence"/>
</dbReference>
<protein>
    <recommendedName>
        <fullName evidence="3">SAM-dependent methyltransferase</fullName>
    </recommendedName>
</protein>
<evidence type="ECO:0000313" key="2">
    <source>
        <dbReference type="Proteomes" id="UP000434580"/>
    </source>
</evidence>
<dbReference type="OrthoDB" id="9787807at2"/>
<evidence type="ECO:0008006" key="3">
    <source>
        <dbReference type="Google" id="ProtNLM"/>
    </source>
</evidence>
<dbReference type="EMBL" id="CACSII010000016">
    <property type="protein sequence ID" value="CAA0110715.1"/>
    <property type="molecule type" value="Genomic_DNA"/>
</dbReference>
<organism evidence="1 2">
    <name type="scientific">BD1-7 clade bacterium</name>
    <dbReference type="NCBI Taxonomy" id="2029982"/>
    <lineage>
        <taxon>Bacteria</taxon>
        <taxon>Pseudomonadati</taxon>
        <taxon>Pseudomonadota</taxon>
        <taxon>Gammaproteobacteria</taxon>
        <taxon>Cellvibrionales</taxon>
        <taxon>Spongiibacteraceae</taxon>
        <taxon>BD1-7 clade</taxon>
    </lineage>
</organism>